<name>A0A6B9Z9W8_9BACT</name>
<sequence>MRSALNIGLCLLLSAMTLTGYGQTRKKKSAKGKSKARTTVRAAAPKVTGPVYTTAQQVQMRKSFFLLYVLERKGAAHDMVLKSTAFNRLAAERQERLKAAYSDCGDAACIGTALLWTAEDIREAGEEFKRLTIADTDMAQLVERLKIESRYPVYNDASDTTFIRKAWEDVAAGMNHVYKVYLQAVPPRYPKIDSISFRPSDPAFVQKVKAATQQVLTAGAGNTFFKPSLLASLKALEINGRDEATRYEPLYKGSNAAPFSKSRRINWNAYKYTAILVPGAGPGKAGASMDSMGAYRCGLAAEQYRKNMAPFIIVSGGHVHPYKTPFCEAIEMKKYMVSKLGIPDSAVIIEPHARHTTTNIRNAVRLASLFNMPAAKPMLIVSDAFQSLAIEKMAIRFINEIGYLPYKGIERRSNTENVIMPDLRAWQQDPEDPLDP</sequence>
<evidence type="ECO:0000313" key="2">
    <source>
        <dbReference type="EMBL" id="QHS58659.1"/>
    </source>
</evidence>
<dbReference type="Gene3D" id="3.40.50.620">
    <property type="entry name" value="HUPs"/>
    <property type="match status" value="1"/>
</dbReference>
<proteinExistence type="predicted"/>
<dbReference type="InterPro" id="IPR003848">
    <property type="entry name" value="DUF218"/>
</dbReference>
<dbReference type="CDD" id="cd06259">
    <property type="entry name" value="YdcF-like"/>
    <property type="match status" value="1"/>
</dbReference>
<dbReference type="KEGG" id="chih:GWR21_03305"/>
<protein>
    <submittedName>
        <fullName evidence="2">YdcF family protein</fullName>
    </submittedName>
</protein>
<dbReference type="GO" id="GO:0005886">
    <property type="term" value="C:plasma membrane"/>
    <property type="evidence" value="ECO:0007669"/>
    <property type="project" value="TreeGrafter"/>
</dbReference>
<dbReference type="PANTHER" id="PTHR30336">
    <property type="entry name" value="INNER MEMBRANE PROTEIN, PROBABLE PERMEASE"/>
    <property type="match status" value="1"/>
</dbReference>
<dbReference type="EMBL" id="CP048113">
    <property type="protein sequence ID" value="QHS58659.1"/>
    <property type="molecule type" value="Genomic_DNA"/>
</dbReference>
<dbReference type="AlphaFoldDB" id="A0A6B9Z9W8"/>
<dbReference type="PANTHER" id="PTHR30336:SF20">
    <property type="entry name" value="DUF218 DOMAIN-CONTAINING PROTEIN"/>
    <property type="match status" value="1"/>
</dbReference>
<organism evidence="2 3">
    <name type="scientific">Chitinophaga agri</name>
    <dbReference type="NCBI Taxonomy" id="2703787"/>
    <lineage>
        <taxon>Bacteria</taxon>
        <taxon>Pseudomonadati</taxon>
        <taxon>Bacteroidota</taxon>
        <taxon>Chitinophagia</taxon>
        <taxon>Chitinophagales</taxon>
        <taxon>Chitinophagaceae</taxon>
        <taxon>Chitinophaga</taxon>
    </lineage>
</organism>
<dbReference type="InterPro" id="IPR051599">
    <property type="entry name" value="Cell_Envelope_Assoc"/>
</dbReference>
<dbReference type="Proteomes" id="UP000476411">
    <property type="component" value="Chromosome"/>
</dbReference>
<dbReference type="RefSeq" id="WP_162330362.1">
    <property type="nucleotide sequence ID" value="NZ_CP048113.1"/>
</dbReference>
<evidence type="ECO:0000259" key="1">
    <source>
        <dbReference type="Pfam" id="PF02698"/>
    </source>
</evidence>
<accession>A0A6B9Z9W8</accession>
<feature type="domain" description="DUF218" evidence="1">
    <location>
        <begin position="274"/>
        <end position="388"/>
    </location>
</feature>
<reference evidence="2 3" key="1">
    <citation type="submission" date="2020-01" db="EMBL/GenBank/DDBJ databases">
        <title>Complete genome sequence of Chitinophaga sp. H33E-04 isolated from quinoa roots.</title>
        <authorList>
            <person name="Weon H.-Y."/>
            <person name="Lee S.A."/>
        </authorList>
    </citation>
    <scope>NUCLEOTIDE SEQUENCE [LARGE SCALE GENOMIC DNA]</scope>
    <source>
        <strain evidence="2 3">H33E-04</strain>
    </source>
</reference>
<keyword evidence="3" id="KW-1185">Reference proteome</keyword>
<gene>
    <name evidence="2" type="ORF">GWR21_03305</name>
</gene>
<evidence type="ECO:0000313" key="3">
    <source>
        <dbReference type="Proteomes" id="UP000476411"/>
    </source>
</evidence>
<dbReference type="Pfam" id="PF02698">
    <property type="entry name" value="DUF218"/>
    <property type="match status" value="1"/>
</dbReference>
<dbReference type="InterPro" id="IPR014729">
    <property type="entry name" value="Rossmann-like_a/b/a_fold"/>
</dbReference>